<evidence type="ECO:0000313" key="2">
    <source>
        <dbReference type="Proteomes" id="UP000499080"/>
    </source>
</evidence>
<reference evidence="1 2" key="1">
    <citation type="journal article" date="2019" name="Sci. Rep.">
        <title>Orb-weaving spider Araneus ventricosus genome elucidates the spidroin gene catalogue.</title>
        <authorList>
            <person name="Kono N."/>
            <person name="Nakamura H."/>
            <person name="Ohtoshi R."/>
            <person name="Moran D.A.P."/>
            <person name="Shinohara A."/>
            <person name="Yoshida Y."/>
            <person name="Fujiwara M."/>
            <person name="Mori M."/>
            <person name="Tomita M."/>
            <person name="Arakawa K."/>
        </authorList>
    </citation>
    <scope>NUCLEOTIDE SEQUENCE [LARGE SCALE GENOMIC DNA]</scope>
</reference>
<organism evidence="1 2">
    <name type="scientific">Araneus ventricosus</name>
    <name type="common">Orbweaver spider</name>
    <name type="synonym">Epeira ventricosa</name>
    <dbReference type="NCBI Taxonomy" id="182803"/>
    <lineage>
        <taxon>Eukaryota</taxon>
        <taxon>Metazoa</taxon>
        <taxon>Ecdysozoa</taxon>
        <taxon>Arthropoda</taxon>
        <taxon>Chelicerata</taxon>
        <taxon>Arachnida</taxon>
        <taxon>Araneae</taxon>
        <taxon>Araneomorphae</taxon>
        <taxon>Entelegynae</taxon>
        <taxon>Araneoidea</taxon>
        <taxon>Araneidae</taxon>
        <taxon>Araneus</taxon>
    </lineage>
</organism>
<dbReference type="AlphaFoldDB" id="A0A4Y2NI92"/>
<dbReference type="Proteomes" id="UP000499080">
    <property type="component" value="Unassembled WGS sequence"/>
</dbReference>
<dbReference type="EMBL" id="BGPR01009305">
    <property type="protein sequence ID" value="GBN39188.1"/>
    <property type="molecule type" value="Genomic_DNA"/>
</dbReference>
<comment type="caution">
    <text evidence="1">The sequence shown here is derived from an EMBL/GenBank/DDBJ whole genome shotgun (WGS) entry which is preliminary data.</text>
</comment>
<proteinExistence type="predicted"/>
<evidence type="ECO:0000313" key="1">
    <source>
        <dbReference type="EMBL" id="GBN39188.1"/>
    </source>
</evidence>
<accession>A0A4Y2NI92</accession>
<sequence>MISSATSYPRLHLLQCPVTRLGHRELPVWLPAGKTGGNWLLGCATGCRRLIGSIGYNVRRLAKGTSGATGCLRLIENAETSLTLKVLMTNAQ</sequence>
<name>A0A4Y2NI92_ARAVE</name>
<gene>
    <name evidence="1" type="ORF">AVEN_15525_1</name>
</gene>
<protein>
    <submittedName>
        <fullName evidence="1">Uncharacterized protein</fullName>
    </submittedName>
</protein>
<keyword evidence="2" id="KW-1185">Reference proteome</keyword>